<protein>
    <submittedName>
        <fullName evidence="1">13530_t:CDS:1</fullName>
    </submittedName>
</protein>
<reference evidence="1" key="1">
    <citation type="submission" date="2021-06" db="EMBL/GenBank/DDBJ databases">
        <authorList>
            <person name="Kallberg Y."/>
            <person name="Tangrot J."/>
            <person name="Rosling A."/>
        </authorList>
    </citation>
    <scope>NUCLEOTIDE SEQUENCE</scope>
    <source>
        <strain evidence="1">CL356</strain>
    </source>
</reference>
<gene>
    <name evidence="1" type="ORF">ACOLOM_LOCUS6573</name>
</gene>
<comment type="caution">
    <text evidence="1">The sequence shown here is derived from an EMBL/GenBank/DDBJ whole genome shotgun (WGS) entry which is preliminary data.</text>
</comment>
<sequence>MKGEVTTIKVRYNSGGTRIARRITISKYIKLEELEYKIRERFDVSLDKRIEIYYLDDEGDHIAITFEEELALALESPNALTLELVVKPKIIDAFYTYPKVSKGSPGDITEVLVEDQWLTIPSATRNDTKAWGTHIYTGDSDLVKALVHTEKIELTDLPPRYNVIATLRFLPGCIKYIGSTSQGITTLNYGPYDLSYVIEDVRTVPL</sequence>
<proteinExistence type="predicted"/>
<name>A0ACA9MLJ7_9GLOM</name>
<dbReference type="EMBL" id="CAJVPT010013667">
    <property type="protein sequence ID" value="CAG8597946.1"/>
    <property type="molecule type" value="Genomic_DNA"/>
</dbReference>
<keyword evidence="2" id="KW-1185">Reference proteome</keyword>
<evidence type="ECO:0000313" key="1">
    <source>
        <dbReference type="EMBL" id="CAG8597946.1"/>
    </source>
</evidence>
<accession>A0ACA9MLJ7</accession>
<organism evidence="1 2">
    <name type="scientific">Acaulospora colombiana</name>
    <dbReference type="NCBI Taxonomy" id="27376"/>
    <lineage>
        <taxon>Eukaryota</taxon>
        <taxon>Fungi</taxon>
        <taxon>Fungi incertae sedis</taxon>
        <taxon>Mucoromycota</taxon>
        <taxon>Glomeromycotina</taxon>
        <taxon>Glomeromycetes</taxon>
        <taxon>Diversisporales</taxon>
        <taxon>Acaulosporaceae</taxon>
        <taxon>Acaulospora</taxon>
    </lineage>
</organism>
<dbReference type="Proteomes" id="UP000789525">
    <property type="component" value="Unassembled WGS sequence"/>
</dbReference>
<evidence type="ECO:0000313" key="2">
    <source>
        <dbReference type="Proteomes" id="UP000789525"/>
    </source>
</evidence>